<dbReference type="KEGG" id="thm:CL1_0037"/>
<dbReference type="GeneID" id="13038692"/>
<name>I3ZRB8_THECF</name>
<dbReference type="OrthoDB" id="91744at2157"/>
<dbReference type="RefSeq" id="WP_014787893.1">
    <property type="nucleotide sequence ID" value="NC_018015.1"/>
</dbReference>
<dbReference type="EMBL" id="CP003651">
    <property type="protein sequence ID" value="AFL94252.1"/>
    <property type="molecule type" value="Genomic_DNA"/>
</dbReference>
<dbReference type="Proteomes" id="UP000006064">
    <property type="component" value="Chromosome"/>
</dbReference>
<dbReference type="AlphaFoldDB" id="I3ZRB8"/>
<dbReference type="STRING" id="163003.CL1_0037"/>
<sequence>MRRVLAVLLLILTIVLGAVFAASQIPVESVEYYGAQVDYYRSFIFEPSFEVKLPTDDYASVSVSALMPNGSLKYLGTYSGRGKIQIEYRAILGVMRDWNRYLVANNLSPDSVKPSLLLLGTVQDEEGNLDYFMTTVPIDVENLLENLWVRIDIDEDVMGRLYGKDRVKELLKEPGEAGASAGIEPNTPLPEIGKPQCSPEFWVGSDRSRYCFEWLPEKTLGRASIIPVAAFQVTGDTGKINDIVISLDYSAVTTNRAELAFSAVGAVETENTGGSIEGRILGYSYTINKNSLRIPKSEVRIWGHELVSPTVIGAGIKGSVTFGKYQLYRVDYINGRAEHYRPLDTYAYVVLGKPDEKDMRLRRYVEPGWPDREGGPMSRTMWFVHRYWREAIENSGHGGLSISTFTVRQEVSTLPLFSASAPVLGVIGKGDVKVSPFTLAIAVGITKELEESSLVTVDVSIKDAEEYLDTPVKATIYASKVLFEYKGERYPLTGMFGDIFIPGNSGYNPPCDPRTGYCPENVSSDHER</sequence>
<proteinExistence type="predicted"/>
<dbReference type="HOGENOM" id="CLU_529601_0_0_2"/>
<gene>
    <name evidence="1" type="ORF">CL1_0037</name>
</gene>
<accession>I3ZRB8</accession>
<protein>
    <submittedName>
        <fullName evidence="1">Uncharacterized protein</fullName>
    </submittedName>
</protein>
<organism evidence="1 2">
    <name type="scientific">Thermococcus cleftensis (strain DSM 27260 / KACC 17922 / CL1)</name>
    <dbReference type="NCBI Taxonomy" id="163003"/>
    <lineage>
        <taxon>Archaea</taxon>
        <taxon>Methanobacteriati</taxon>
        <taxon>Methanobacteriota</taxon>
        <taxon>Thermococci</taxon>
        <taxon>Thermococcales</taxon>
        <taxon>Thermococcaceae</taxon>
        <taxon>Thermococcus</taxon>
    </lineage>
</organism>
<keyword evidence="2" id="KW-1185">Reference proteome</keyword>
<reference evidence="1 2" key="1">
    <citation type="journal article" date="2012" name="J. Bacteriol.">
        <title>Complete Genome Sequence of the Hyperthermophilic Archaeon Thermococcus sp. Strain CL1, Isolated from a Paralvinella sp. Polychaete Worm Collected from a Hydrothermal Vent.</title>
        <authorList>
            <person name="Jung J.H."/>
            <person name="Holden J.F."/>
            <person name="Seo D.H."/>
            <person name="Park K.H."/>
            <person name="Shin H."/>
            <person name="Ryu S."/>
            <person name="Lee J.H."/>
            <person name="Park C.S."/>
        </authorList>
    </citation>
    <scope>NUCLEOTIDE SEQUENCE [LARGE SCALE GENOMIC DNA]</scope>
    <source>
        <strain evidence="2">DSM 27260 / KACC 17922 / CL1</strain>
    </source>
</reference>
<evidence type="ECO:0000313" key="2">
    <source>
        <dbReference type="Proteomes" id="UP000006064"/>
    </source>
</evidence>
<evidence type="ECO:0000313" key="1">
    <source>
        <dbReference type="EMBL" id="AFL94252.1"/>
    </source>
</evidence>